<reference evidence="3 4" key="1">
    <citation type="submission" date="2019-06" db="EMBL/GenBank/DDBJ databases">
        <title>Genomics analysis of Aphanomyces spp. identifies a new class of oomycete effector associated with host adaptation.</title>
        <authorList>
            <person name="Gaulin E."/>
        </authorList>
    </citation>
    <scope>NUCLEOTIDE SEQUENCE [LARGE SCALE GENOMIC DNA]</scope>
    <source>
        <strain evidence="3 4">E</strain>
    </source>
</reference>
<accession>A0A6A5AUC4</accession>
<dbReference type="PANTHER" id="PTHR11733">
    <property type="entry name" value="ZINC METALLOPROTEASE FAMILY M13 NEPRILYSIN-RELATED"/>
    <property type="match status" value="1"/>
</dbReference>
<dbReference type="GO" id="GO:0005886">
    <property type="term" value="C:plasma membrane"/>
    <property type="evidence" value="ECO:0007669"/>
    <property type="project" value="TreeGrafter"/>
</dbReference>
<dbReference type="InterPro" id="IPR008753">
    <property type="entry name" value="Peptidase_M13_N"/>
</dbReference>
<dbReference type="InterPro" id="IPR000718">
    <property type="entry name" value="Peptidase_M13"/>
</dbReference>
<gene>
    <name evidence="3" type="ORF">AaE_002519</name>
</gene>
<proteinExistence type="predicted"/>
<evidence type="ECO:0000313" key="4">
    <source>
        <dbReference type="Proteomes" id="UP000469452"/>
    </source>
</evidence>
<name>A0A6A5AUC4_APHAT</name>
<feature type="signal peptide" evidence="1">
    <location>
        <begin position="1"/>
        <end position="19"/>
    </location>
</feature>
<dbReference type="AlphaFoldDB" id="A0A6A5AUC4"/>
<evidence type="ECO:0000256" key="1">
    <source>
        <dbReference type="SAM" id="SignalP"/>
    </source>
</evidence>
<dbReference type="SUPFAM" id="SSF55486">
    <property type="entry name" value="Metalloproteases ('zincins'), catalytic domain"/>
    <property type="match status" value="1"/>
</dbReference>
<dbReference type="Gene3D" id="1.10.1380.10">
    <property type="entry name" value="Neutral endopeptidase , domain2"/>
    <property type="match status" value="1"/>
</dbReference>
<feature type="non-terminal residue" evidence="3">
    <location>
        <position position="220"/>
    </location>
</feature>
<dbReference type="EMBL" id="VJMI01005015">
    <property type="protein sequence ID" value="KAF0770897.1"/>
    <property type="molecule type" value="Genomic_DNA"/>
</dbReference>
<dbReference type="GO" id="GO:0016485">
    <property type="term" value="P:protein processing"/>
    <property type="evidence" value="ECO:0007669"/>
    <property type="project" value="TreeGrafter"/>
</dbReference>
<dbReference type="GO" id="GO:0004222">
    <property type="term" value="F:metalloendopeptidase activity"/>
    <property type="evidence" value="ECO:0007669"/>
    <property type="project" value="InterPro"/>
</dbReference>
<feature type="chain" id="PRO_5025677889" description="Peptidase M13 N-terminal domain-containing protein" evidence="1">
    <location>
        <begin position="20"/>
        <end position="220"/>
    </location>
</feature>
<sequence length="220" mass="23933">MPAMVKIIVSVLSAGVASAFGTISEFPTEMTSLMDETVDPCTDFYSYSCGTWYNKTTLHSNEARINVHAVLEAASNKVIEKLLNAKLPKLAEFYDACMDTDILDTLGLAPIEPHLKAIRSANSTVEAISRGVAISNATSVQLFARLSVSHDDADVTRNVLYADHPGLPFSEEYFLEPSWARVEKPYRKYLAKIFRLAGHADVVAEAAASVVIAFERASAG</sequence>
<dbReference type="Proteomes" id="UP000469452">
    <property type="component" value="Unassembled WGS sequence"/>
</dbReference>
<dbReference type="PANTHER" id="PTHR11733:SF240">
    <property type="entry name" value="GH14155P-RELATED"/>
    <property type="match status" value="1"/>
</dbReference>
<evidence type="ECO:0000259" key="2">
    <source>
        <dbReference type="Pfam" id="PF05649"/>
    </source>
</evidence>
<keyword evidence="1" id="KW-0732">Signal</keyword>
<dbReference type="VEuPathDB" id="FungiDB:H257_12067"/>
<protein>
    <recommendedName>
        <fullName evidence="2">Peptidase M13 N-terminal domain-containing protein</fullName>
    </recommendedName>
</protein>
<feature type="domain" description="Peptidase M13 N-terminal" evidence="2">
    <location>
        <begin position="40"/>
        <end position="218"/>
    </location>
</feature>
<comment type="caution">
    <text evidence="3">The sequence shown here is derived from an EMBL/GenBank/DDBJ whole genome shotgun (WGS) entry which is preliminary data.</text>
</comment>
<evidence type="ECO:0000313" key="3">
    <source>
        <dbReference type="EMBL" id="KAF0770897.1"/>
    </source>
</evidence>
<dbReference type="PROSITE" id="PS51885">
    <property type="entry name" value="NEPRILYSIN"/>
    <property type="match status" value="1"/>
</dbReference>
<dbReference type="InterPro" id="IPR042089">
    <property type="entry name" value="Peptidase_M13_dom_2"/>
</dbReference>
<dbReference type="Pfam" id="PF05649">
    <property type="entry name" value="Peptidase_M13_N"/>
    <property type="match status" value="1"/>
</dbReference>
<organism evidence="3 4">
    <name type="scientific">Aphanomyces astaci</name>
    <name type="common">Crayfish plague agent</name>
    <dbReference type="NCBI Taxonomy" id="112090"/>
    <lineage>
        <taxon>Eukaryota</taxon>
        <taxon>Sar</taxon>
        <taxon>Stramenopiles</taxon>
        <taxon>Oomycota</taxon>
        <taxon>Saprolegniomycetes</taxon>
        <taxon>Saprolegniales</taxon>
        <taxon>Verrucalvaceae</taxon>
        <taxon>Aphanomyces</taxon>
    </lineage>
</organism>